<dbReference type="PANTHER" id="PTHR11085:SF10">
    <property type="entry name" value="NAD-DEPENDENT PROTEIN DEACYLASE SIRTUIN-5, MITOCHONDRIAL-RELATED"/>
    <property type="match status" value="1"/>
</dbReference>
<dbReference type="EMBL" id="CP017150">
    <property type="protein sequence ID" value="AOP52615.1"/>
    <property type="molecule type" value="Genomic_DNA"/>
</dbReference>
<evidence type="ECO:0000256" key="3">
    <source>
        <dbReference type="ARBA" id="ARBA00023027"/>
    </source>
</evidence>
<feature type="domain" description="Deacetylase sirtuin-type" evidence="5">
    <location>
        <begin position="35"/>
        <end position="331"/>
    </location>
</feature>
<dbReference type="PANTHER" id="PTHR11085">
    <property type="entry name" value="NAD-DEPENDENT PROTEIN DEACYLASE SIRTUIN-5, MITOCHONDRIAL-RELATED"/>
    <property type="match status" value="1"/>
</dbReference>
<evidence type="ECO:0000313" key="7">
    <source>
        <dbReference type="Proteomes" id="UP000094793"/>
    </source>
</evidence>
<dbReference type="Pfam" id="PF02146">
    <property type="entry name" value="SIR2"/>
    <property type="match status" value="1"/>
</dbReference>
<dbReference type="SUPFAM" id="SSF52467">
    <property type="entry name" value="DHS-like NAD/FAD-binding domain"/>
    <property type="match status" value="1"/>
</dbReference>
<proteinExistence type="predicted"/>
<dbReference type="InterPro" id="IPR050134">
    <property type="entry name" value="NAD-dep_sirtuin_deacylases"/>
</dbReference>
<dbReference type="InterPro" id="IPR029035">
    <property type="entry name" value="DHS-like_NAD/FAD-binding_dom"/>
</dbReference>
<evidence type="ECO:0000259" key="5">
    <source>
        <dbReference type="PROSITE" id="PS50305"/>
    </source>
</evidence>
<dbReference type="GO" id="GO:0070403">
    <property type="term" value="F:NAD+ binding"/>
    <property type="evidence" value="ECO:0007669"/>
    <property type="project" value="InterPro"/>
</dbReference>
<name>A0A1D7W0S1_BREAU</name>
<dbReference type="Gene3D" id="3.40.50.1220">
    <property type="entry name" value="TPP-binding domain"/>
    <property type="match status" value="1"/>
</dbReference>
<dbReference type="eggNOG" id="COG0846">
    <property type="taxonomic scope" value="Bacteria"/>
</dbReference>
<dbReference type="PATRIC" id="fig|1703.10.peg.925"/>
<dbReference type="KEGG" id="blin:BLSMQ_0903"/>
<reference evidence="7" key="1">
    <citation type="submission" date="2016-09" db="EMBL/GenBank/DDBJ databases">
        <title>Complete Genome Sequence of Brevibacterium linens SMQ-1335.</title>
        <authorList>
            <person name="de Melo A.G."/>
            <person name="Labrie S.J."/>
            <person name="Dumaresq J."/>
            <person name="Roberts R.J."/>
            <person name="Tremblay D.M."/>
            <person name="Moineau S."/>
        </authorList>
    </citation>
    <scope>NUCLEOTIDE SEQUENCE [LARGE SCALE GENOMIC DNA]</scope>
    <source>
        <strain evidence="7">SMQ-1335</strain>
    </source>
</reference>
<organism evidence="6 7">
    <name type="scientific">Brevibacterium aurantiacum</name>
    <dbReference type="NCBI Taxonomy" id="273384"/>
    <lineage>
        <taxon>Bacteria</taxon>
        <taxon>Bacillati</taxon>
        <taxon>Actinomycetota</taxon>
        <taxon>Actinomycetes</taxon>
        <taxon>Micrococcales</taxon>
        <taxon>Brevibacteriaceae</taxon>
        <taxon>Brevibacterium</taxon>
    </lineage>
</organism>
<evidence type="ECO:0000256" key="4">
    <source>
        <dbReference type="PROSITE-ProRule" id="PRU00236"/>
    </source>
</evidence>
<dbReference type="Gene3D" id="3.30.1600.10">
    <property type="entry name" value="SIR2/SIRT2 'Small Domain"/>
    <property type="match status" value="1"/>
</dbReference>
<dbReference type="AlphaFoldDB" id="A0A1D7W0S1"/>
<dbReference type="Proteomes" id="UP000094793">
    <property type="component" value="Chromosome"/>
</dbReference>
<dbReference type="InterPro" id="IPR003000">
    <property type="entry name" value="Sirtuin"/>
</dbReference>
<dbReference type="InterPro" id="IPR026590">
    <property type="entry name" value="Ssirtuin_cat_dom"/>
</dbReference>
<dbReference type="EC" id="2.3.1.286" evidence="1"/>
<accession>A0A1D7W0S1</accession>
<evidence type="ECO:0000256" key="2">
    <source>
        <dbReference type="ARBA" id="ARBA00022679"/>
    </source>
</evidence>
<keyword evidence="2" id="KW-0808">Transferase</keyword>
<evidence type="ECO:0000313" key="6">
    <source>
        <dbReference type="EMBL" id="AOP52615.1"/>
    </source>
</evidence>
<comment type="caution">
    <text evidence="4">Lacks conserved residue(s) required for the propagation of feature annotation.</text>
</comment>
<gene>
    <name evidence="6" type="ORF">BLSMQ_0903</name>
</gene>
<dbReference type="GO" id="GO:0017136">
    <property type="term" value="F:histone deacetylase activity, NAD-dependent"/>
    <property type="evidence" value="ECO:0007669"/>
    <property type="project" value="TreeGrafter"/>
</dbReference>
<dbReference type="PROSITE" id="PS50305">
    <property type="entry name" value="SIRTUIN"/>
    <property type="match status" value="1"/>
</dbReference>
<evidence type="ECO:0000256" key="1">
    <source>
        <dbReference type="ARBA" id="ARBA00012928"/>
    </source>
</evidence>
<protein>
    <recommendedName>
        <fullName evidence="1">protein acetyllysine N-acetyltransferase</fullName>
        <ecNumber evidence="1">2.3.1.286</ecNumber>
    </recommendedName>
</protein>
<dbReference type="InterPro" id="IPR026591">
    <property type="entry name" value="Sirtuin_cat_small_dom_sf"/>
</dbReference>
<sequence length="331" mass="35767">MNEQYADHGTRLTLQHFDEGGFVAVIFDPLRGRTRPEPSHSDDEIIDVLTGAAEAVGIDTSGWAVLTGAGMSTDSGVPDYRGPDAVPRQPMTIQTFLSHPDQRARYWARSWVGWPRMRSARPNAAHLGLAQLPVAGIVTQNVDGLHQAAAREEGSRSPVIDLHGSLDRVICLKEGHMFDRDWVQIQLSELNPEFAKLVGIDPIDVETAPDGDVDLEETADFIVTDCPRCGGILKPDVVYFGDSVPPARLQEANRICAEASGIVVLGSSLAVLSGLRFVRAAAKAGKPVVIVTDGPTRGDELADYRSISRVGDFVKGWALRGIQGDDDKLQA</sequence>
<keyword evidence="3" id="KW-0520">NAD</keyword>